<dbReference type="AlphaFoldDB" id="A0A7X2NPF9"/>
<evidence type="ECO:0000313" key="1">
    <source>
        <dbReference type="EMBL" id="MSS38465.1"/>
    </source>
</evidence>
<evidence type="ECO:0000313" key="2">
    <source>
        <dbReference type="Proteomes" id="UP000429958"/>
    </source>
</evidence>
<dbReference type="RefSeq" id="WP_154473868.1">
    <property type="nucleotide sequence ID" value="NZ_VUMD01000026.1"/>
</dbReference>
<keyword evidence="2" id="KW-1185">Reference proteome</keyword>
<organism evidence="1 2">
    <name type="scientific">Clostridium porci</name>
    <dbReference type="NCBI Taxonomy" id="2605778"/>
    <lineage>
        <taxon>Bacteria</taxon>
        <taxon>Bacillati</taxon>
        <taxon>Bacillota</taxon>
        <taxon>Clostridia</taxon>
        <taxon>Eubacteriales</taxon>
        <taxon>Clostridiaceae</taxon>
        <taxon>Clostridium</taxon>
    </lineage>
</organism>
<reference evidence="1 2" key="1">
    <citation type="submission" date="2019-08" db="EMBL/GenBank/DDBJ databases">
        <title>In-depth cultivation of the pig gut microbiome towards novel bacterial diversity and tailored functional studies.</title>
        <authorList>
            <person name="Wylensek D."/>
            <person name="Hitch T.C.A."/>
            <person name="Clavel T."/>
        </authorList>
    </citation>
    <scope>NUCLEOTIDE SEQUENCE [LARGE SCALE GENOMIC DNA]</scope>
    <source>
        <strain evidence="1 2">WCA-389-WT-23D1</strain>
    </source>
</reference>
<proteinExistence type="predicted"/>
<dbReference type="Proteomes" id="UP000429958">
    <property type="component" value="Unassembled WGS sequence"/>
</dbReference>
<protein>
    <submittedName>
        <fullName evidence="1">Uncharacterized protein</fullName>
    </submittedName>
</protein>
<sequence length="160" mass="18833">MDRYEAEQKAKKEYGNCRLHYKVVSEGYAADMNAQNLEKMKEALAAVGIRLNVEEGELSLSIYPEGYIRTKDRNAGRRKKSVWNQEECKKGKYELYKYSDIVLMMQTMKDQELADKIGMPIATFYRHKRVLRESEYYNSLDLNRLRDKEYLDGVPGNYSF</sequence>
<comment type="caution">
    <text evidence="1">The sequence shown here is derived from an EMBL/GenBank/DDBJ whole genome shotgun (WGS) entry which is preliminary data.</text>
</comment>
<dbReference type="EMBL" id="VUMD01000026">
    <property type="protein sequence ID" value="MSS38465.1"/>
    <property type="molecule type" value="Genomic_DNA"/>
</dbReference>
<gene>
    <name evidence="1" type="ORF">FYJ39_18570</name>
</gene>
<name>A0A7X2NPF9_9CLOT</name>
<accession>A0A7X2NPF9</accession>